<dbReference type="Proteomes" id="UP000605259">
    <property type="component" value="Unassembled WGS sequence"/>
</dbReference>
<gene>
    <name evidence="2" type="ORF">GCM10007140_12800</name>
</gene>
<sequence>MSQFSYNLPLCRTSAKPIEIYGKSGKVGVVKGFYENVFTKFLDKISSECGRYLTYELRDSENNVRIISKDARGFTRKKAFVTYIDHNQVEHEIVMRETECFDIDEKITFIYKNKEYLISKRLFEPAQLVVDGDVIADCNVQFMNRAYNVKMNIYNYAYLQEHYLVLGLFHAALS</sequence>
<reference evidence="2" key="1">
    <citation type="journal article" date="2014" name="Int. J. Syst. Evol. Microbiol.">
        <title>Complete genome sequence of Corynebacterium casei LMG S-19264T (=DSM 44701T), isolated from a smear-ripened cheese.</title>
        <authorList>
            <consortium name="US DOE Joint Genome Institute (JGI-PGF)"/>
            <person name="Walter F."/>
            <person name="Albersmeier A."/>
            <person name="Kalinowski J."/>
            <person name="Ruckert C."/>
        </authorList>
    </citation>
    <scope>NUCLEOTIDE SEQUENCE</scope>
    <source>
        <strain evidence="2">CGMCC 1.12698</strain>
    </source>
</reference>
<dbReference type="RefSeq" id="WP_188387559.1">
    <property type="nucleotide sequence ID" value="NZ_BMFK01000001.1"/>
</dbReference>
<evidence type="ECO:0000313" key="3">
    <source>
        <dbReference type="Proteomes" id="UP000605259"/>
    </source>
</evidence>
<evidence type="ECO:0000259" key="1">
    <source>
        <dbReference type="Pfam" id="PF23728"/>
    </source>
</evidence>
<reference evidence="2" key="2">
    <citation type="submission" date="2020-09" db="EMBL/GenBank/DDBJ databases">
        <authorList>
            <person name="Sun Q."/>
            <person name="Zhou Y."/>
        </authorList>
    </citation>
    <scope>NUCLEOTIDE SEQUENCE</scope>
    <source>
        <strain evidence="2">CGMCC 1.12698</strain>
    </source>
</reference>
<proteinExistence type="predicted"/>
<keyword evidence="3" id="KW-1185">Reference proteome</keyword>
<organism evidence="2 3">
    <name type="scientific">Priestia taiwanensis</name>
    <dbReference type="NCBI Taxonomy" id="1347902"/>
    <lineage>
        <taxon>Bacteria</taxon>
        <taxon>Bacillati</taxon>
        <taxon>Bacillota</taxon>
        <taxon>Bacilli</taxon>
        <taxon>Bacillales</taxon>
        <taxon>Bacillaceae</taxon>
        <taxon>Priestia</taxon>
    </lineage>
</organism>
<name>A0A917AP32_9BACI</name>
<feature type="domain" description="Tubby C-terminal" evidence="1">
    <location>
        <begin position="4"/>
        <end position="173"/>
    </location>
</feature>
<dbReference type="EMBL" id="BMFK01000001">
    <property type="protein sequence ID" value="GGE63987.1"/>
    <property type="molecule type" value="Genomic_DNA"/>
</dbReference>
<dbReference type="AlphaFoldDB" id="A0A917AP32"/>
<dbReference type="Pfam" id="PF23728">
    <property type="entry name" value="Tubby_C_like"/>
    <property type="match status" value="1"/>
</dbReference>
<comment type="caution">
    <text evidence="2">The sequence shown here is derived from an EMBL/GenBank/DDBJ whole genome shotgun (WGS) entry which is preliminary data.</text>
</comment>
<accession>A0A917AP32</accession>
<dbReference type="InterPro" id="IPR056944">
    <property type="entry name" value="Tubby_C-like"/>
</dbReference>
<protein>
    <recommendedName>
        <fullName evidence="1">Tubby C-terminal domain-containing protein</fullName>
    </recommendedName>
</protein>
<evidence type="ECO:0000313" key="2">
    <source>
        <dbReference type="EMBL" id="GGE63987.1"/>
    </source>
</evidence>